<dbReference type="SUPFAM" id="SSF55729">
    <property type="entry name" value="Acyl-CoA N-acyltransferases (Nat)"/>
    <property type="match status" value="1"/>
</dbReference>
<reference evidence="2 3" key="1">
    <citation type="submission" date="2019-05" db="EMBL/GenBank/DDBJ databases">
        <title>Comparative genomics and metabolomics analyses of clavulanic acid producing Streptomyces species provides insight into specialized metabolism and evolution of beta-lactam biosynthetic gene clusters.</title>
        <authorList>
            <person name="Moore M.A."/>
            <person name="Cruz-Morales P."/>
            <person name="Barona Gomez F."/>
            <person name="Kapil T."/>
        </authorList>
    </citation>
    <scope>NUCLEOTIDE SEQUENCE [LARGE SCALE GENOMIC DNA]</scope>
    <source>
        <strain evidence="2 3">NRRL 5741</strain>
    </source>
</reference>
<dbReference type="PANTHER" id="PTHR42791">
    <property type="entry name" value="GNAT FAMILY ACETYLTRANSFERASE"/>
    <property type="match status" value="1"/>
</dbReference>
<evidence type="ECO:0000313" key="2">
    <source>
        <dbReference type="EMBL" id="MQS98828.1"/>
    </source>
</evidence>
<dbReference type="InterPro" id="IPR052523">
    <property type="entry name" value="Trichothecene_AcTrans"/>
</dbReference>
<protein>
    <submittedName>
        <fullName evidence="2">GNAT family N-acetyltransferase</fullName>
    </submittedName>
</protein>
<proteinExistence type="predicted"/>
<keyword evidence="3" id="KW-1185">Reference proteome</keyword>
<dbReference type="OrthoDB" id="7057833at2"/>
<dbReference type="PROSITE" id="PS51186">
    <property type="entry name" value="GNAT"/>
    <property type="match status" value="1"/>
</dbReference>
<dbReference type="CDD" id="cd04301">
    <property type="entry name" value="NAT_SF"/>
    <property type="match status" value="1"/>
</dbReference>
<dbReference type="Proteomes" id="UP000419138">
    <property type="component" value="Unassembled WGS sequence"/>
</dbReference>
<evidence type="ECO:0000313" key="3">
    <source>
        <dbReference type="Proteomes" id="UP000419138"/>
    </source>
</evidence>
<sequence>MGAAIRRAAGTDRETVAELLDRAFQDDPVSVWVLSDGQRRHEAHRPLMEAFLDIVLAAGRVDLMADGSAAALWLSVPDGGPRDDDGSVGRLVTAVDPGNERIGILGRLTGEAHPKRAHEYLWFIAVDPARQGEGLGTELLRTALAHGDREGVPAYLEASSSRSRDLYRRLGFTVVEPLITLPDGPVIWPMWREPRP</sequence>
<dbReference type="InterPro" id="IPR016181">
    <property type="entry name" value="Acyl_CoA_acyltransferase"/>
</dbReference>
<evidence type="ECO:0000259" key="1">
    <source>
        <dbReference type="PROSITE" id="PS51186"/>
    </source>
</evidence>
<organism evidence="2 3">
    <name type="scientific">Streptomyces jumonjinensis</name>
    <dbReference type="NCBI Taxonomy" id="1945"/>
    <lineage>
        <taxon>Bacteria</taxon>
        <taxon>Bacillati</taxon>
        <taxon>Actinomycetota</taxon>
        <taxon>Actinomycetes</taxon>
        <taxon>Kitasatosporales</taxon>
        <taxon>Streptomycetaceae</taxon>
        <taxon>Streptomyces</taxon>
    </lineage>
</organism>
<dbReference type="AlphaFoldDB" id="A0A646K9G1"/>
<feature type="domain" description="N-acetyltransferase" evidence="1">
    <location>
        <begin position="52"/>
        <end position="195"/>
    </location>
</feature>
<dbReference type="Gene3D" id="3.40.630.30">
    <property type="match status" value="1"/>
</dbReference>
<dbReference type="RefSeq" id="WP_153520595.1">
    <property type="nucleotide sequence ID" value="NZ_JBEPDZ010000033.1"/>
</dbReference>
<dbReference type="GO" id="GO:0016747">
    <property type="term" value="F:acyltransferase activity, transferring groups other than amino-acyl groups"/>
    <property type="evidence" value="ECO:0007669"/>
    <property type="project" value="InterPro"/>
</dbReference>
<dbReference type="EMBL" id="VCLA01000007">
    <property type="protein sequence ID" value="MQS98828.1"/>
    <property type="molecule type" value="Genomic_DNA"/>
</dbReference>
<gene>
    <name evidence="2" type="ORF">FF041_01010</name>
</gene>
<accession>A0A646K9G1</accession>
<name>A0A646K9G1_STRJU</name>
<dbReference type="PANTHER" id="PTHR42791:SF1">
    <property type="entry name" value="N-ACETYLTRANSFERASE DOMAIN-CONTAINING PROTEIN"/>
    <property type="match status" value="1"/>
</dbReference>
<dbReference type="InterPro" id="IPR000182">
    <property type="entry name" value="GNAT_dom"/>
</dbReference>
<comment type="caution">
    <text evidence="2">The sequence shown here is derived from an EMBL/GenBank/DDBJ whole genome shotgun (WGS) entry which is preliminary data.</text>
</comment>
<keyword evidence="2" id="KW-0808">Transferase</keyword>
<dbReference type="Pfam" id="PF00583">
    <property type="entry name" value="Acetyltransf_1"/>
    <property type="match status" value="1"/>
</dbReference>